<dbReference type="Proteomes" id="UP000247763">
    <property type="component" value="Chromosome"/>
</dbReference>
<dbReference type="KEGG" id="phb:HYN04_13145"/>
<evidence type="ECO:0000256" key="1">
    <source>
        <dbReference type="SAM" id="MobiDB-lite"/>
    </source>
</evidence>
<proteinExistence type="predicted"/>
<gene>
    <name evidence="3" type="ORF">HYN04_13145</name>
</gene>
<dbReference type="PROSITE" id="PS51257">
    <property type="entry name" value="PROKAR_LIPOPROTEIN"/>
    <property type="match status" value="1"/>
</dbReference>
<organism evidence="3 4">
    <name type="scientific">Phenylobacterium parvum</name>
    <dbReference type="NCBI Taxonomy" id="2201350"/>
    <lineage>
        <taxon>Bacteria</taxon>
        <taxon>Pseudomonadati</taxon>
        <taxon>Pseudomonadota</taxon>
        <taxon>Alphaproteobacteria</taxon>
        <taxon>Caulobacterales</taxon>
        <taxon>Caulobacteraceae</taxon>
        <taxon>Phenylobacterium</taxon>
    </lineage>
</organism>
<evidence type="ECO:0000313" key="3">
    <source>
        <dbReference type="EMBL" id="AWM78619.1"/>
    </source>
</evidence>
<keyword evidence="4" id="KW-1185">Reference proteome</keyword>
<evidence type="ECO:0000256" key="2">
    <source>
        <dbReference type="SAM" id="SignalP"/>
    </source>
</evidence>
<sequence length="200" mass="21916">MRLKRLVLVAALGLAAGLGACTTATPYQPLLESAPGLGGYSDVRIEPGRHRVTFTGNSLTSRETVELYLAYRAAELTLANGYDTFTLVTRDTDRKTSARVNPGPTPLPYWSPYWRYYGPYGWRTYDPWMDSAFARPSMDVSTVEKFTASAEIVLGKGPKRADDAETFDARAVIENLGPRIQRPEDGRAKPGVSPSPAPKS</sequence>
<name>A0A2Z3I0Z9_9CAUL</name>
<reference evidence="4" key="1">
    <citation type="submission" date="2018-05" db="EMBL/GenBank/DDBJ databases">
        <title>Genome sequencing of Phenylobacterium sp. HYN0004.</title>
        <authorList>
            <person name="Yi H."/>
            <person name="Baek C."/>
        </authorList>
    </citation>
    <scope>NUCLEOTIDE SEQUENCE [LARGE SCALE GENOMIC DNA]</scope>
    <source>
        <strain evidence="4">HYN0004</strain>
    </source>
</reference>
<dbReference type="OrthoDB" id="7172943at2"/>
<dbReference type="NCBIfam" id="NF047637">
    <property type="entry name" value="lipo_CC0125"/>
    <property type="match status" value="1"/>
</dbReference>
<feature type="region of interest" description="Disordered" evidence="1">
    <location>
        <begin position="175"/>
        <end position="200"/>
    </location>
</feature>
<dbReference type="AlphaFoldDB" id="A0A2Z3I0Z9"/>
<evidence type="ECO:0008006" key="5">
    <source>
        <dbReference type="Google" id="ProtNLM"/>
    </source>
</evidence>
<protein>
    <recommendedName>
        <fullName evidence="5">DUF4136 domain-containing protein</fullName>
    </recommendedName>
</protein>
<accession>A0A2Z3I0Z9</accession>
<dbReference type="EMBL" id="CP029479">
    <property type="protein sequence ID" value="AWM78619.1"/>
    <property type="molecule type" value="Genomic_DNA"/>
</dbReference>
<evidence type="ECO:0000313" key="4">
    <source>
        <dbReference type="Proteomes" id="UP000247763"/>
    </source>
</evidence>
<feature type="signal peptide" evidence="2">
    <location>
        <begin position="1"/>
        <end position="20"/>
    </location>
</feature>
<keyword evidence="2" id="KW-0732">Signal</keyword>
<feature type="chain" id="PRO_5016451963" description="DUF4136 domain-containing protein" evidence="2">
    <location>
        <begin position="21"/>
        <end position="200"/>
    </location>
</feature>